<accession>A0A963YWM5</accession>
<keyword evidence="2" id="KW-1185">Reference proteome</keyword>
<comment type="caution">
    <text evidence="1">The sequence shown here is derived from an EMBL/GenBank/DDBJ whole genome shotgun (WGS) entry which is preliminary data.</text>
</comment>
<evidence type="ECO:0008006" key="3">
    <source>
        <dbReference type="Google" id="ProtNLM"/>
    </source>
</evidence>
<reference evidence="1" key="2">
    <citation type="submission" date="2021-01" db="EMBL/GenBank/DDBJ databases">
        <authorList>
            <person name="Mieszkin S."/>
            <person name="Pouder E."/>
            <person name="Alain K."/>
        </authorList>
    </citation>
    <scope>NUCLEOTIDE SEQUENCE</scope>
    <source>
        <strain evidence="1">HW T2.11</strain>
    </source>
</reference>
<evidence type="ECO:0000313" key="2">
    <source>
        <dbReference type="Proteomes" id="UP000708298"/>
    </source>
</evidence>
<sequence>MAKRDPEKTARNKEIAELTGKLRGILPNVFKQTGYKTEATVNATIGSKSDSFIDLKHEVINSSEEFIQIWLQGLKAEADTDRLYPNAIDELWQKLQDSRAFQDYLLIFLRRSYLKHYDELSKARPLTEQAELWIGQNSADWGLLVTPRFAAGDWENDVSEIRHFQPRYWSIGHVLETGLVVPGKKRRQRFSDVDAYLEFFQNVLVRANKSSHGDALAERYVTHVQKAANPEEVLLLIPELRYAGRAAKHEYRLDFCIIDVAAGTRVGFELSPWSSHGQLAGTKGKTQAEINAEASANFARETRKLKNYFRRHGITVLVFTDEDLANPDELFAEVARYLTPKAAPRQLSLRILRDYFR</sequence>
<organism evidence="1 2">
    <name type="scientific">Acidisoma silvae</name>
    <dbReference type="NCBI Taxonomy" id="2802396"/>
    <lineage>
        <taxon>Bacteria</taxon>
        <taxon>Pseudomonadati</taxon>
        <taxon>Pseudomonadota</taxon>
        <taxon>Alphaproteobacteria</taxon>
        <taxon>Acetobacterales</taxon>
        <taxon>Acidocellaceae</taxon>
        <taxon>Acidisoma</taxon>
    </lineage>
</organism>
<dbReference type="AlphaFoldDB" id="A0A963YWM5"/>
<dbReference type="EMBL" id="JAESVB010000064">
    <property type="protein sequence ID" value="MCB8878572.1"/>
    <property type="molecule type" value="Genomic_DNA"/>
</dbReference>
<dbReference type="RefSeq" id="WP_227324208.1">
    <property type="nucleotide sequence ID" value="NZ_JAESVB010000064.1"/>
</dbReference>
<name>A0A963YWM5_9PROT</name>
<gene>
    <name evidence="1" type="ORF">ASILVAE211_25610</name>
</gene>
<reference evidence="1" key="1">
    <citation type="journal article" date="2021" name="Microorganisms">
        <title>Acidisoma silvae sp. nov. and Acidisomacellulosilytica sp. nov., Two Acidophilic Bacteria Isolated from Decaying Wood, Hydrolyzing Cellulose and Producing Poly-3-hydroxybutyrate.</title>
        <authorList>
            <person name="Mieszkin S."/>
            <person name="Pouder E."/>
            <person name="Uroz S."/>
            <person name="Simon-Colin C."/>
            <person name="Alain K."/>
        </authorList>
    </citation>
    <scope>NUCLEOTIDE SEQUENCE</scope>
    <source>
        <strain evidence="1">HW T2.11</strain>
    </source>
</reference>
<evidence type="ECO:0000313" key="1">
    <source>
        <dbReference type="EMBL" id="MCB8878572.1"/>
    </source>
</evidence>
<dbReference type="Proteomes" id="UP000708298">
    <property type="component" value="Unassembled WGS sequence"/>
</dbReference>
<proteinExistence type="predicted"/>
<protein>
    <recommendedName>
        <fullName evidence="3">Topoisomerase II</fullName>
    </recommendedName>
</protein>